<keyword evidence="5" id="KW-0677">Repeat</keyword>
<dbReference type="EMBL" id="SRLO01000229">
    <property type="protein sequence ID" value="TNN65850.1"/>
    <property type="molecule type" value="Genomic_DNA"/>
</dbReference>
<evidence type="ECO:0000256" key="9">
    <source>
        <dbReference type="ARBA" id="ARBA00023170"/>
    </source>
</evidence>
<keyword evidence="3" id="KW-0812">Transmembrane</keyword>
<dbReference type="SMART" id="SM00034">
    <property type="entry name" value="CLECT"/>
    <property type="match status" value="2"/>
</dbReference>
<dbReference type="InterPro" id="IPR036943">
    <property type="entry name" value="FN_type2_sf"/>
</dbReference>
<keyword evidence="2" id="KW-0254">Endocytosis</keyword>
<feature type="disulfide bond" evidence="11">
    <location>
        <begin position="124"/>
        <end position="150"/>
    </location>
</feature>
<gene>
    <name evidence="14" type="primary">Mrc1_10</name>
    <name evidence="14" type="ORF">EYF80_024002</name>
</gene>
<evidence type="ECO:0000259" key="12">
    <source>
        <dbReference type="PROSITE" id="PS50041"/>
    </source>
</evidence>
<sequence>MKVESATSVTVARCDPHAKEQQFRWASESRVLSLSLKLCLGATEIKDWVKVLLFECDENSDLQHWQCKNETLFGLKDQDLHLNWGNHNERSIMIYKGSGLWSRWRIYGTKEVFTIGGNAFGGPCQFPFKFQEKWYAECTKEGRTDGQLWCATERDYDKVKKWGFCPNKGLTNMLGTSLWIGLNSLDFETGWQWSNGNPFRYLNWAPDKDQPSFCPSHWVPYAGSCYYLQRNKKMWKDALAACHKEGGDLASIHNIEEQSFVISQSGYYVLWIGLNDLKNQMLFEWSDHSHVTFTQWQINEPSHATNLQEDCVVVRGKDGKWADHMCEKTYGYICKQKASTRPAEGAQEEDNPGCKLGSIRFGSYCYNIGSETKTLDEAKRACSEAGAHVVDVTDSNKEKYICKKPAEGAHVTTVPPTTPALSCESGWTPVAKRSVCYKVGGPTELIPHNDVLWIGLNDLKNQMLFEWSDHSHVTFTQWQINEPSHATNLQEDCVVVRGKDGKWADHMCEKTYGYICKQKASTRPAEGAQEEDNPGCKLVSDAIYFDIEIIQQRVY</sequence>
<dbReference type="Pfam" id="PF00040">
    <property type="entry name" value="fn2"/>
    <property type="match status" value="1"/>
</dbReference>
<keyword evidence="9 14" id="KW-0675">Receptor</keyword>
<protein>
    <submittedName>
        <fullName evidence="14">Macrophage mannose receptor 1</fullName>
    </submittedName>
</protein>
<dbReference type="InterPro" id="IPR035992">
    <property type="entry name" value="Ricin_B-like_lectins"/>
</dbReference>
<dbReference type="CDD" id="cd00037">
    <property type="entry name" value="CLECT"/>
    <property type="match status" value="3"/>
</dbReference>
<keyword evidence="7" id="KW-0472">Membrane</keyword>
<dbReference type="InterPro" id="IPR013806">
    <property type="entry name" value="Kringle-like"/>
</dbReference>
<dbReference type="Pfam" id="PF00059">
    <property type="entry name" value="Lectin_C"/>
    <property type="match status" value="2"/>
</dbReference>
<dbReference type="PROSITE" id="PS00023">
    <property type="entry name" value="FN2_1"/>
    <property type="match status" value="1"/>
</dbReference>
<dbReference type="PROSITE" id="PS00615">
    <property type="entry name" value="C_TYPE_LECTIN_1"/>
    <property type="match status" value="2"/>
</dbReference>
<dbReference type="Pfam" id="PF24562">
    <property type="entry name" value="CysR_MRC2_N"/>
    <property type="match status" value="1"/>
</dbReference>
<dbReference type="SUPFAM" id="SSF57440">
    <property type="entry name" value="Kringle-like"/>
    <property type="match status" value="1"/>
</dbReference>
<evidence type="ECO:0000256" key="3">
    <source>
        <dbReference type="ARBA" id="ARBA00022692"/>
    </source>
</evidence>
<dbReference type="PRINTS" id="PR00013">
    <property type="entry name" value="FNTYPEII"/>
</dbReference>
<keyword evidence="8 11" id="KW-1015">Disulfide bond</keyword>
<keyword evidence="4" id="KW-0732">Signal</keyword>
<dbReference type="Proteomes" id="UP000314294">
    <property type="component" value="Unassembled WGS sequence"/>
</dbReference>
<name>A0A4Z2HJT3_9TELE</name>
<evidence type="ECO:0000313" key="14">
    <source>
        <dbReference type="EMBL" id="TNN65850.1"/>
    </source>
</evidence>
<feature type="domain" description="C-type lectin" evidence="12">
    <location>
        <begin position="176"/>
        <end position="214"/>
    </location>
</feature>
<evidence type="ECO:0000256" key="7">
    <source>
        <dbReference type="ARBA" id="ARBA00023136"/>
    </source>
</evidence>
<dbReference type="PROSITE" id="PS50231">
    <property type="entry name" value="RICIN_B_LECTIN"/>
    <property type="match status" value="1"/>
</dbReference>
<dbReference type="PROSITE" id="PS50041">
    <property type="entry name" value="C_TYPE_LECTIN_2"/>
    <property type="match status" value="3"/>
</dbReference>
<evidence type="ECO:0000256" key="10">
    <source>
        <dbReference type="ARBA" id="ARBA00023180"/>
    </source>
</evidence>
<dbReference type="Gene3D" id="3.10.100.10">
    <property type="entry name" value="Mannose-Binding Protein A, subunit A"/>
    <property type="match status" value="3"/>
</dbReference>
<proteinExistence type="predicted"/>
<feature type="disulfide bond" evidence="11">
    <location>
        <begin position="138"/>
        <end position="165"/>
    </location>
</feature>
<keyword evidence="10" id="KW-0325">Glycoprotein</keyword>
<dbReference type="FunFam" id="3.10.100.10:FF:000016">
    <property type="entry name" value="macrophage mannose receptor 1"/>
    <property type="match status" value="1"/>
</dbReference>
<feature type="domain" description="C-type lectin" evidence="12">
    <location>
        <begin position="221"/>
        <end position="335"/>
    </location>
</feature>
<dbReference type="FunFam" id="2.80.10.50:FF:000032">
    <property type="entry name" value="macrophage mannose receptor 1"/>
    <property type="match status" value="1"/>
</dbReference>
<dbReference type="SMART" id="SM00059">
    <property type="entry name" value="FN2"/>
    <property type="match status" value="1"/>
</dbReference>
<evidence type="ECO:0000259" key="13">
    <source>
        <dbReference type="PROSITE" id="PS51092"/>
    </source>
</evidence>
<dbReference type="Gene3D" id="2.10.10.10">
    <property type="entry name" value="Fibronectin, type II, collagen-binding"/>
    <property type="match status" value="1"/>
</dbReference>
<evidence type="ECO:0000256" key="2">
    <source>
        <dbReference type="ARBA" id="ARBA00022583"/>
    </source>
</evidence>
<dbReference type="PROSITE" id="PS51092">
    <property type="entry name" value="FN2_2"/>
    <property type="match status" value="1"/>
</dbReference>
<dbReference type="GO" id="GO:0006897">
    <property type="term" value="P:endocytosis"/>
    <property type="evidence" value="ECO:0007669"/>
    <property type="project" value="UniProtKB-KW"/>
</dbReference>
<organism evidence="14 15">
    <name type="scientific">Liparis tanakae</name>
    <name type="common">Tanaka's snailfish</name>
    <dbReference type="NCBI Taxonomy" id="230148"/>
    <lineage>
        <taxon>Eukaryota</taxon>
        <taxon>Metazoa</taxon>
        <taxon>Chordata</taxon>
        <taxon>Craniata</taxon>
        <taxon>Vertebrata</taxon>
        <taxon>Euteleostomi</taxon>
        <taxon>Actinopterygii</taxon>
        <taxon>Neopterygii</taxon>
        <taxon>Teleostei</taxon>
        <taxon>Neoteleostei</taxon>
        <taxon>Acanthomorphata</taxon>
        <taxon>Eupercaria</taxon>
        <taxon>Perciformes</taxon>
        <taxon>Cottioidei</taxon>
        <taxon>Cottales</taxon>
        <taxon>Liparidae</taxon>
        <taxon>Liparis</taxon>
    </lineage>
</organism>
<dbReference type="InterPro" id="IPR016186">
    <property type="entry name" value="C-type_lectin-like/link_sf"/>
</dbReference>
<keyword evidence="15" id="KW-1185">Reference proteome</keyword>
<dbReference type="PANTHER" id="PTHR22803">
    <property type="entry name" value="MANNOSE, PHOSPHOLIPASE, LECTIN RECEPTOR RELATED"/>
    <property type="match status" value="1"/>
</dbReference>
<dbReference type="CDD" id="cd00062">
    <property type="entry name" value="FN2"/>
    <property type="match status" value="1"/>
</dbReference>
<comment type="subcellular location">
    <subcellularLocation>
        <location evidence="1">Membrane</location>
        <topology evidence="1">Single-pass membrane protein</topology>
    </subcellularLocation>
</comment>
<feature type="domain" description="C-type lectin" evidence="12">
    <location>
        <begin position="361"/>
        <end position="517"/>
    </location>
</feature>
<evidence type="ECO:0000256" key="4">
    <source>
        <dbReference type="ARBA" id="ARBA00022729"/>
    </source>
</evidence>
<reference evidence="14 15" key="1">
    <citation type="submission" date="2019-03" db="EMBL/GenBank/DDBJ databases">
        <title>First draft genome of Liparis tanakae, snailfish: a comprehensive survey of snailfish specific genes.</title>
        <authorList>
            <person name="Kim W."/>
            <person name="Song I."/>
            <person name="Jeong J.-H."/>
            <person name="Kim D."/>
            <person name="Kim S."/>
            <person name="Ryu S."/>
            <person name="Song J.Y."/>
            <person name="Lee S.K."/>
        </authorList>
    </citation>
    <scope>NUCLEOTIDE SEQUENCE [LARGE SCALE GENOMIC DNA]</scope>
    <source>
        <tissue evidence="14">Muscle</tissue>
    </source>
</reference>
<dbReference type="InterPro" id="IPR050111">
    <property type="entry name" value="C-type_lectin/snaclec_domain"/>
</dbReference>
<dbReference type="CDD" id="cd23407">
    <property type="entry name" value="beta-trefoil_Ricin_MRC1"/>
    <property type="match status" value="1"/>
</dbReference>
<dbReference type="FunFam" id="2.10.10.10:FF:000001">
    <property type="entry name" value="Fibronectin 1a isoform 1"/>
    <property type="match status" value="1"/>
</dbReference>
<comment type="caution">
    <text evidence="14">The sequence shown here is derived from an EMBL/GenBank/DDBJ whole genome shotgun (WGS) entry which is preliminary data.</text>
</comment>
<evidence type="ECO:0000256" key="6">
    <source>
        <dbReference type="ARBA" id="ARBA00022989"/>
    </source>
</evidence>
<evidence type="ECO:0000256" key="5">
    <source>
        <dbReference type="ARBA" id="ARBA00022737"/>
    </source>
</evidence>
<dbReference type="InterPro" id="IPR001304">
    <property type="entry name" value="C-type_lectin-like"/>
</dbReference>
<dbReference type="InterPro" id="IPR000562">
    <property type="entry name" value="FN_type2_dom"/>
</dbReference>
<evidence type="ECO:0000256" key="1">
    <source>
        <dbReference type="ARBA" id="ARBA00004167"/>
    </source>
</evidence>
<evidence type="ECO:0000256" key="8">
    <source>
        <dbReference type="ARBA" id="ARBA00023157"/>
    </source>
</evidence>
<evidence type="ECO:0000256" key="11">
    <source>
        <dbReference type="PROSITE-ProRule" id="PRU00479"/>
    </source>
</evidence>
<keyword evidence="6" id="KW-1133">Transmembrane helix</keyword>
<dbReference type="SUPFAM" id="SSF56436">
    <property type="entry name" value="C-type lectin-like"/>
    <property type="match status" value="3"/>
</dbReference>
<accession>A0A4Z2HJT3</accession>
<dbReference type="InterPro" id="IPR000772">
    <property type="entry name" value="Ricin_B_lectin"/>
</dbReference>
<dbReference type="OrthoDB" id="6356110at2759"/>
<dbReference type="Gene3D" id="2.80.10.50">
    <property type="match status" value="1"/>
</dbReference>
<dbReference type="GO" id="GO:0016020">
    <property type="term" value="C:membrane"/>
    <property type="evidence" value="ECO:0007669"/>
    <property type="project" value="UniProtKB-SubCell"/>
</dbReference>
<dbReference type="AlphaFoldDB" id="A0A4Z2HJT3"/>
<evidence type="ECO:0000313" key="15">
    <source>
        <dbReference type="Proteomes" id="UP000314294"/>
    </source>
</evidence>
<dbReference type="InterPro" id="IPR016187">
    <property type="entry name" value="CTDL_fold"/>
</dbReference>
<feature type="domain" description="Fibronectin type-II" evidence="13">
    <location>
        <begin position="119"/>
        <end position="167"/>
    </location>
</feature>
<dbReference type="InterPro" id="IPR018378">
    <property type="entry name" value="C-type_lectin_CS"/>
</dbReference>
<dbReference type="SUPFAM" id="SSF50370">
    <property type="entry name" value="Ricin B-like lectins"/>
    <property type="match status" value="1"/>
</dbReference>